<evidence type="ECO:0000256" key="1">
    <source>
        <dbReference type="ARBA" id="ARBA00008072"/>
    </source>
</evidence>
<feature type="domain" description="Enoyl reductase (ER)" evidence="7">
    <location>
        <begin position="15"/>
        <end position="350"/>
    </location>
</feature>
<dbReference type="PANTHER" id="PTHR43880">
    <property type="entry name" value="ALCOHOL DEHYDROGENASE"/>
    <property type="match status" value="1"/>
</dbReference>
<evidence type="ECO:0000256" key="3">
    <source>
        <dbReference type="ARBA" id="ARBA00022833"/>
    </source>
</evidence>
<dbReference type="SUPFAM" id="SSF51735">
    <property type="entry name" value="NAD(P)-binding Rossmann-fold domains"/>
    <property type="match status" value="1"/>
</dbReference>
<reference evidence="8 9" key="1">
    <citation type="submission" date="2024-06" db="EMBL/GenBank/DDBJ databases">
        <title>The Natural Products Discovery Center: Release of the First 8490 Sequenced Strains for Exploring Actinobacteria Biosynthetic Diversity.</title>
        <authorList>
            <person name="Kalkreuter E."/>
            <person name="Kautsar S.A."/>
            <person name="Yang D."/>
            <person name="Bader C.D."/>
            <person name="Teijaro C.N."/>
            <person name="Fluegel L."/>
            <person name="Davis C.M."/>
            <person name="Simpson J.R."/>
            <person name="Lauterbach L."/>
            <person name="Steele A.D."/>
            <person name="Gui C."/>
            <person name="Meng S."/>
            <person name="Li G."/>
            <person name="Viehrig K."/>
            <person name="Ye F."/>
            <person name="Su P."/>
            <person name="Kiefer A.F."/>
            <person name="Nichols A."/>
            <person name="Cepeda A.J."/>
            <person name="Yan W."/>
            <person name="Fan B."/>
            <person name="Jiang Y."/>
            <person name="Adhikari A."/>
            <person name="Zheng C.-J."/>
            <person name="Schuster L."/>
            <person name="Cowan T.M."/>
            <person name="Smanski M.J."/>
            <person name="Chevrette M.G."/>
            <person name="De Carvalho L.P.S."/>
            <person name="Shen B."/>
        </authorList>
    </citation>
    <scope>NUCLEOTIDE SEQUENCE [LARGE SCALE GENOMIC DNA]</scope>
    <source>
        <strain evidence="8 9">NPDC019708</strain>
    </source>
</reference>
<dbReference type="InterPro" id="IPR002328">
    <property type="entry name" value="ADH_Zn_CS"/>
</dbReference>
<dbReference type="Pfam" id="PF08240">
    <property type="entry name" value="ADH_N"/>
    <property type="match status" value="1"/>
</dbReference>
<organism evidence="8 9">
    <name type="scientific">Nocardia rhamnosiphila</name>
    <dbReference type="NCBI Taxonomy" id="426716"/>
    <lineage>
        <taxon>Bacteria</taxon>
        <taxon>Bacillati</taxon>
        <taxon>Actinomycetota</taxon>
        <taxon>Actinomycetes</taxon>
        <taxon>Mycobacteriales</taxon>
        <taxon>Nocardiaceae</taxon>
        <taxon>Nocardia</taxon>
    </lineage>
</organism>
<dbReference type="EMBL" id="JBEYBF010000002">
    <property type="protein sequence ID" value="MEU1951105.1"/>
    <property type="molecule type" value="Genomic_DNA"/>
</dbReference>
<dbReference type="Proteomes" id="UP001550628">
    <property type="component" value="Unassembled WGS sequence"/>
</dbReference>
<keyword evidence="5" id="KW-0520">NAD</keyword>
<dbReference type="RefSeq" id="WP_356955043.1">
    <property type="nucleotide sequence ID" value="NZ_JBEYBD010000003.1"/>
</dbReference>
<name>A0ABV2WJN9_9NOCA</name>
<dbReference type="InterPro" id="IPR013154">
    <property type="entry name" value="ADH-like_N"/>
</dbReference>
<dbReference type="SUPFAM" id="SSF50129">
    <property type="entry name" value="GroES-like"/>
    <property type="match status" value="1"/>
</dbReference>
<dbReference type="PANTHER" id="PTHR43880:SF12">
    <property type="entry name" value="ALCOHOL DEHYDROGENASE CLASS-3"/>
    <property type="match status" value="1"/>
</dbReference>
<evidence type="ECO:0000256" key="4">
    <source>
        <dbReference type="ARBA" id="ARBA00023002"/>
    </source>
</evidence>
<dbReference type="InterPro" id="IPR036291">
    <property type="entry name" value="NAD(P)-bd_dom_sf"/>
</dbReference>
<keyword evidence="4" id="KW-0560">Oxidoreductase</keyword>
<dbReference type="InterPro" id="IPR020843">
    <property type="entry name" value="ER"/>
</dbReference>
<gene>
    <name evidence="8" type="ORF">ABZ510_04530</name>
</gene>
<accession>A0ABV2WJN9</accession>
<dbReference type="InterPro" id="IPR011032">
    <property type="entry name" value="GroES-like_sf"/>
</dbReference>
<dbReference type="Pfam" id="PF00107">
    <property type="entry name" value="ADH_zinc_N"/>
    <property type="match status" value="1"/>
</dbReference>
<keyword evidence="2 6" id="KW-0479">Metal-binding</keyword>
<dbReference type="InterPro" id="IPR013149">
    <property type="entry name" value="ADH-like_C"/>
</dbReference>
<comment type="similarity">
    <text evidence="1 6">Belongs to the zinc-containing alcohol dehydrogenase family.</text>
</comment>
<protein>
    <submittedName>
        <fullName evidence="8">Alcohol dehydrogenase catalytic domain-containing protein</fullName>
    </submittedName>
</protein>
<evidence type="ECO:0000256" key="6">
    <source>
        <dbReference type="RuleBase" id="RU361277"/>
    </source>
</evidence>
<evidence type="ECO:0000313" key="9">
    <source>
        <dbReference type="Proteomes" id="UP001550628"/>
    </source>
</evidence>
<keyword evidence="3 6" id="KW-0862">Zinc</keyword>
<evidence type="ECO:0000313" key="8">
    <source>
        <dbReference type="EMBL" id="MEU1951105.1"/>
    </source>
</evidence>
<dbReference type="SMART" id="SM00829">
    <property type="entry name" value="PKS_ER"/>
    <property type="match status" value="1"/>
</dbReference>
<evidence type="ECO:0000259" key="7">
    <source>
        <dbReference type="SMART" id="SM00829"/>
    </source>
</evidence>
<sequence>MTEVRAALWDGRAFRHIDDLEVRAPQRGEVAVDIDTAGLCHSDLNPVDGVIEQPLPVVLGHEAVGVVSAVGPGASLPLGARVVLSVLRSCGVCRACRAGRPTVCRVSGTPAAAPFTWRGRPVHQFVRTGAFAARTVVAERQAVPITAPIDAPIAAMLGCASVTGFGAVEERARVAPGDRVLVTGAGGIGLNAVIAARAAGAERILVVDRNPAKEAVARRCGATDFAVIGDAAEIRDAAAAVAADGFEAAIECVGRPEILAAAVESLGWGGRCVIVGLPDAAAVAGIRPRALFHDKALLGCRMGSVDPATALPRLARRVHEGEIDLSPLVSKILPLRDLGELVDDLRAGGLDRGFVEMEVRDGDE</sequence>
<proteinExistence type="inferred from homology"/>
<comment type="cofactor">
    <cofactor evidence="6">
        <name>Zn(2+)</name>
        <dbReference type="ChEBI" id="CHEBI:29105"/>
    </cofactor>
</comment>
<evidence type="ECO:0000256" key="5">
    <source>
        <dbReference type="ARBA" id="ARBA00023027"/>
    </source>
</evidence>
<comment type="caution">
    <text evidence="8">The sequence shown here is derived from an EMBL/GenBank/DDBJ whole genome shotgun (WGS) entry which is preliminary data.</text>
</comment>
<dbReference type="PROSITE" id="PS00059">
    <property type="entry name" value="ADH_ZINC"/>
    <property type="match status" value="1"/>
</dbReference>
<keyword evidence="9" id="KW-1185">Reference proteome</keyword>
<dbReference type="Gene3D" id="3.40.50.720">
    <property type="entry name" value="NAD(P)-binding Rossmann-like Domain"/>
    <property type="match status" value="1"/>
</dbReference>
<dbReference type="Gene3D" id="3.90.180.10">
    <property type="entry name" value="Medium-chain alcohol dehydrogenases, catalytic domain"/>
    <property type="match status" value="1"/>
</dbReference>
<evidence type="ECO:0000256" key="2">
    <source>
        <dbReference type="ARBA" id="ARBA00022723"/>
    </source>
</evidence>